<dbReference type="InterPro" id="IPR006805">
    <property type="entry name" value="Anth_synth_I_N"/>
</dbReference>
<dbReference type="OrthoDB" id="9803598at2"/>
<dbReference type="InterPro" id="IPR019999">
    <property type="entry name" value="Anth_synth_I-like"/>
</dbReference>
<dbReference type="Gene3D" id="3.60.120.10">
    <property type="entry name" value="Anthranilate synthase"/>
    <property type="match status" value="1"/>
</dbReference>
<feature type="domain" description="Anthranilate synthase component I N-terminal" evidence="4">
    <location>
        <begin position="12"/>
        <end position="151"/>
    </location>
</feature>
<dbReference type="PANTHER" id="PTHR11236:SF18">
    <property type="entry name" value="AMINODEOXYCHORISMATE SYNTHASE"/>
    <property type="match status" value="1"/>
</dbReference>
<evidence type="ECO:0000259" key="3">
    <source>
        <dbReference type="Pfam" id="PF00425"/>
    </source>
</evidence>
<dbReference type="EC" id="2.6.1.85" evidence="1"/>
<dbReference type="AlphaFoldDB" id="A0A7W1XB10"/>
<evidence type="ECO:0000256" key="2">
    <source>
        <dbReference type="ARBA" id="ARBA00022679"/>
    </source>
</evidence>
<evidence type="ECO:0000259" key="4">
    <source>
        <dbReference type="Pfam" id="PF04715"/>
    </source>
</evidence>
<dbReference type="GO" id="GO:0008153">
    <property type="term" value="P:4-aminobenzoate biosynthetic process"/>
    <property type="evidence" value="ECO:0007669"/>
    <property type="project" value="TreeGrafter"/>
</dbReference>
<dbReference type="PANTHER" id="PTHR11236">
    <property type="entry name" value="AMINOBENZOATE/ANTHRANILATE SYNTHASE"/>
    <property type="match status" value="1"/>
</dbReference>
<dbReference type="InterPro" id="IPR015890">
    <property type="entry name" value="Chorismate_C"/>
</dbReference>
<dbReference type="Pfam" id="PF00425">
    <property type="entry name" value="Chorismate_bind"/>
    <property type="match status" value="1"/>
</dbReference>
<dbReference type="GO" id="GO:0009396">
    <property type="term" value="P:folic acid-containing compound biosynthetic process"/>
    <property type="evidence" value="ECO:0007669"/>
    <property type="project" value="InterPro"/>
</dbReference>
<dbReference type="SUPFAM" id="SSF56322">
    <property type="entry name" value="ADC synthase"/>
    <property type="match status" value="1"/>
</dbReference>
<keyword evidence="6" id="KW-1185">Reference proteome</keyword>
<dbReference type="Pfam" id="PF04715">
    <property type="entry name" value="Anth_synt_I_N"/>
    <property type="match status" value="1"/>
</dbReference>
<feature type="domain" description="Chorismate-utilising enzyme C-terminal" evidence="3">
    <location>
        <begin position="200"/>
        <end position="452"/>
    </location>
</feature>
<dbReference type="Proteomes" id="UP000530514">
    <property type="component" value="Unassembled WGS sequence"/>
</dbReference>
<organism evidence="5 6">
    <name type="scientific">Thermoactinomyces daqus</name>
    <dbReference type="NCBI Taxonomy" id="1329516"/>
    <lineage>
        <taxon>Bacteria</taxon>
        <taxon>Bacillati</taxon>
        <taxon>Bacillota</taxon>
        <taxon>Bacilli</taxon>
        <taxon>Bacillales</taxon>
        <taxon>Thermoactinomycetaceae</taxon>
        <taxon>Thermoactinomyces</taxon>
    </lineage>
</organism>
<evidence type="ECO:0000313" key="6">
    <source>
        <dbReference type="Proteomes" id="UP000530514"/>
    </source>
</evidence>
<evidence type="ECO:0000313" key="5">
    <source>
        <dbReference type="EMBL" id="MBA4543370.1"/>
    </source>
</evidence>
<dbReference type="GO" id="GO:0005737">
    <property type="term" value="C:cytoplasm"/>
    <property type="evidence" value="ECO:0007669"/>
    <property type="project" value="TreeGrafter"/>
</dbReference>
<keyword evidence="2 5" id="KW-0808">Transferase</keyword>
<protein>
    <recommendedName>
        <fullName evidence="1">aminodeoxychorismate synthase</fullName>
        <ecNumber evidence="1">2.6.1.85</ecNumber>
    </recommendedName>
</protein>
<gene>
    <name evidence="5" type="primary">pabB</name>
    <name evidence="5" type="ORF">H1164_10730</name>
</gene>
<dbReference type="PRINTS" id="PR00095">
    <property type="entry name" value="ANTSNTHASEI"/>
</dbReference>
<evidence type="ECO:0000256" key="1">
    <source>
        <dbReference type="ARBA" id="ARBA00013139"/>
    </source>
</evidence>
<dbReference type="GO" id="GO:0000162">
    <property type="term" value="P:L-tryptophan biosynthetic process"/>
    <property type="evidence" value="ECO:0007669"/>
    <property type="project" value="TreeGrafter"/>
</dbReference>
<dbReference type="GO" id="GO:0046820">
    <property type="term" value="F:4-amino-4-deoxychorismate synthase activity"/>
    <property type="evidence" value="ECO:0007669"/>
    <property type="project" value="UniProtKB-EC"/>
</dbReference>
<name>A0A7W1XB10_9BACL</name>
<reference evidence="5 6" key="1">
    <citation type="submission" date="2020-07" db="EMBL/GenBank/DDBJ databases">
        <authorList>
            <person name="Feng H."/>
        </authorList>
    </citation>
    <scope>NUCLEOTIDE SEQUENCE [LARGE SCALE GENOMIC DNA]</scope>
    <source>
        <strain evidence="6">s-11</strain>
    </source>
</reference>
<keyword evidence="5" id="KW-0032">Aminotransferase</keyword>
<sequence length="472" mass="52851">MKWIIREIPFKVRPEHVFAHLYRDEPYAFWLDGNRLAPGLSRYSFMGANPSFLVRVQSGKIEWIHQNTVQADTGDPFQAIQKLLDEHQTPAGTGKPFPFIGGLVGYFGYEMNRFIEKLPDLPEDPTQAPVSWWMFADQVLIYDQLEGKSYLSKRVNDSDGEKDLEQWLSAVKRASDTPLPEPDISPAEGSTPFAQVESYDSYCRKIRRILGEIAAGNIYQACFTHQLSADFSGHPFDLYRILRRINPAPFSAYLRFGDLFVLSTSPERFLKLEGRRLESRPIKGTRPRGRSAEEDDALVLDLKSNEKDRAENVMIVDLVRNDLGKVCETGSVRVSELLKVESYATVHQLVTVVEGRLKPDVPALEAIRAAFPGGSMTGAPKIRAMEILHDLEPVARGIYSGGLGYLDVRGGFDLSMVIRTIIVREGKAFFHVGGGIVADSDEQLEYQESMDKALALKKAILLAGDRCPSPIV</sequence>
<comment type="caution">
    <text evidence="5">The sequence shown here is derived from an EMBL/GenBank/DDBJ whole genome shotgun (WGS) entry which is preliminary data.</text>
</comment>
<dbReference type="InterPro" id="IPR005801">
    <property type="entry name" value="ADC_synthase"/>
</dbReference>
<dbReference type="InterPro" id="IPR005802">
    <property type="entry name" value="ADC_synth_comp_1"/>
</dbReference>
<dbReference type="EMBL" id="JACEIP010000015">
    <property type="protein sequence ID" value="MBA4543370.1"/>
    <property type="molecule type" value="Genomic_DNA"/>
</dbReference>
<dbReference type="NCBIfam" id="TIGR00553">
    <property type="entry name" value="pabB"/>
    <property type="match status" value="1"/>
</dbReference>
<proteinExistence type="predicted"/>
<accession>A0A7W1XB10</accession>
<dbReference type="RefSeq" id="WP_033101347.1">
    <property type="nucleotide sequence ID" value="NZ_JACEIP010000015.1"/>
</dbReference>